<dbReference type="RefSeq" id="XP_016990703.1">
    <property type="nucleotide sequence ID" value="XM_017135214.1"/>
</dbReference>
<reference evidence="3 4" key="1">
    <citation type="submission" date="2025-04" db="UniProtKB">
        <authorList>
            <consortium name="RefSeq"/>
        </authorList>
    </citation>
    <scope>IDENTIFICATION</scope>
</reference>
<feature type="signal peptide" evidence="2">
    <location>
        <begin position="1"/>
        <end position="28"/>
    </location>
</feature>
<protein>
    <submittedName>
        <fullName evidence="3 4">Accessory gland protein Acp32CD</fullName>
    </submittedName>
</protein>
<feature type="compositionally biased region" description="Basic and acidic residues" evidence="1">
    <location>
        <begin position="154"/>
        <end position="182"/>
    </location>
</feature>
<feature type="compositionally biased region" description="Basic and acidic residues" evidence="1">
    <location>
        <begin position="234"/>
        <end position="244"/>
    </location>
</feature>
<dbReference type="OrthoDB" id="7873186at2759"/>
<feature type="region of interest" description="Disordered" evidence="1">
    <location>
        <begin position="41"/>
        <end position="272"/>
    </location>
</feature>
<accession>A0A6P4FMN3</accession>
<dbReference type="AlphaFoldDB" id="A0A6P4FMN3"/>
<name>A0A6P4FMN3_DRORH</name>
<evidence type="ECO:0000256" key="2">
    <source>
        <dbReference type="SAM" id="SignalP"/>
    </source>
</evidence>
<organism evidence="4">
    <name type="scientific">Drosophila rhopaloa</name>
    <name type="common">Fruit fly</name>
    <dbReference type="NCBI Taxonomy" id="1041015"/>
    <lineage>
        <taxon>Eukaryota</taxon>
        <taxon>Metazoa</taxon>
        <taxon>Ecdysozoa</taxon>
        <taxon>Arthropoda</taxon>
        <taxon>Hexapoda</taxon>
        <taxon>Insecta</taxon>
        <taxon>Pterygota</taxon>
        <taxon>Neoptera</taxon>
        <taxon>Endopterygota</taxon>
        <taxon>Diptera</taxon>
        <taxon>Brachycera</taxon>
        <taxon>Muscomorpha</taxon>
        <taxon>Ephydroidea</taxon>
        <taxon>Drosophilidae</taxon>
        <taxon>Drosophila</taxon>
        <taxon>Sophophora</taxon>
    </lineage>
</organism>
<dbReference type="RefSeq" id="XP_016990704.2">
    <property type="nucleotide sequence ID" value="XM_017135215.2"/>
</dbReference>
<dbReference type="OMA" id="GHLPEHG"/>
<feature type="compositionally biased region" description="Basic and acidic residues" evidence="1">
    <location>
        <begin position="85"/>
        <end position="116"/>
    </location>
</feature>
<proteinExistence type="predicted"/>
<evidence type="ECO:0000256" key="1">
    <source>
        <dbReference type="SAM" id="MobiDB-lite"/>
    </source>
</evidence>
<dbReference type="RefSeq" id="XP_016990703.2">
    <property type="nucleotide sequence ID" value="XM_017135214.2"/>
</dbReference>
<sequence>MWRMRTRLLTGYLVLLALGHLPEHGVLGQKYYMNFAFNNNNPDAEGGGGDGGAAGGGPGGPPGGSHEGPPHSPGMDESGPTDGPIEEHHPADTTHEEPGDHGIDENDHGDGDHGSGGDDPGEPHSQGGSGGVGISGVEEHNGGRDDDNDDSDSKDDKDRRQRAEQNEHSQEGKRNDHSHHSSYEISIDDSFGGRYVRSIYESSESHGHSGSQAGSNQRDSGPRDSSAEGPTRQDQIEEAKRVDAEEGQFDGNVQDAPETGVPRGKEDDYEEM</sequence>
<evidence type="ECO:0000313" key="4">
    <source>
        <dbReference type="RefSeq" id="XP_016990704.1"/>
    </source>
</evidence>
<keyword evidence="2" id="KW-0732">Signal</keyword>
<feature type="compositionally biased region" description="Gly residues" evidence="1">
    <location>
        <begin position="45"/>
        <end position="66"/>
    </location>
</feature>
<gene>
    <name evidence="3 4" type="primary">LOC108052739</name>
</gene>
<dbReference type="RefSeq" id="XP_016990704.1">
    <property type="nucleotide sequence ID" value="XM_017135215.1"/>
</dbReference>
<evidence type="ECO:0000313" key="3">
    <source>
        <dbReference type="RefSeq" id="XP_016990703.1"/>
    </source>
</evidence>
<feature type="chain" id="PRO_5044647331" evidence="2">
    <location>
        <begin position="29"/>
        <end position="272"/>
    </location>
</feature>